<reference evidence="2 3" key="1">
    <citation type="journal article" date="2019" name="Sci. Rep.">
        <title>Orb-weaving spider Araneus ventricosus genome elucidates the spidroin gene catalogue.</title>
        <authorList>
            <person name="Kono N."/>
            <person name="Nakamura H."/>
            <person name="Ohtoshi R."/>
            <person name="Moran D.A.P."/>
            <person name="Shinohara A."/>
            <person name="Yoshida Y."/>
            <person name="Fujiwara M."/>
            <person name="Mori M."/>
            <person name="Tomita M."/>
            <person name="Arakawa K."/>
        </authorList>
    </citation>
    <scope>NUCLEOTIDE SEQUENCE [LARGE SCALE GENOMIC DNA]</scope>
</reference>
<sequence length="105" mass="12540">MQNRASEQSYEDGREKSQRARVSYYRREEIKAEKTIITMRWVAGRYRNLKEQLDSELDNQEELQLLNVRIKRGNLQFSRDELTRDKVVSKFNSRQEIGVKAEEDG</sequence>
<gene>
    <name evidence="2" type="ORF">AVEN_134444_1</name>
</gene>
<feature type="region of interest" description="Disordered" evidence="1">
    <location>
        <begin position="1"/>
        <end position="20"/>
    </location>
</feature>
<evidence type="ECO:0000313" key="3">
    <source>
        <dbReference type="Proteomes" id="UP000499080"/>
    </source>
</evidence>
<evidence type="ECO:0000313" key="2">
    <source>
        <dbReference type="EMBL" id="GBM96257.1"/>
    </source>
</evidence>
<dbReference type="AlphaFoldDB" id="A0A4Y2K262"/>
<evidence type="ECO:0000256" key="1">
    <source>
        <dbReference type="SAM" id="MobiDB-lite"/>
    </source>
</evidence>
<dbReference type="EMBL" id="BGPR01004129">
    <property type="protein sequence ID" value="GBM96257.1"/>
    <property type="molecule type" value="Genomic_DNA"/>
</dbReference>
<name>A0A4Y2K262_ARAVE</name>
<dbReference type="Proteomes" id="UP000499080">
    <property type="component" value="Unassembled WGS sequence"/>
</dbReference>
<accession>A0A4Y2K262</accession>
<organism evidence="2 3">
    <name type="scientific">Araneus ventricosus</name>
    <name type="common">Orbweaver spider</name>
    <name type="synonym">Epeira ventricosa</name>
    <dbReference type="NCBI Taxonomy" id="182803"/>
    <lineage>
        <taxon>Eukaryota</taxon>
        <taxon>Metazoa</taxon>
        <taxon>Ecdysozoa</taxon>
        <taxon>Arthropoda</taxon>
        <taxon>Chelicerata</taxon>
        <taxon>Arachnida</taxon>
        <taxon>Araneae</taxon>
        <taxon>Araneomorphae</taxon>
        <taxon>Entelegynae</taxon>
        <taxon>Araneoidea</taxon>
        <taxon>Araneidae</taxon>
        <taxon>Araneus</taxon>
    </lineage>
</organism>
<protein>
    <submittedName>
        <fullName evidence="2">Uncharacterized protein</fullName>
    </submittedName>
</protein>
<keyword evidence="3" id="KW-1185">Reference proteome</keyword>
<proteinExistence type="predicted"/>
<comment type="caution">
    <text evidence="2">The sequence shown here is derived from an EMBL/GenBank/DDBJ whole genome shotgun (WGS) entry which is preliminary data.</text>
</comment>